<sequence>MGCDMRLTIFGATGRTGAHLVQQALDDGHEVTAVVRGRHQLPQRARMVAFDPAELAGAVAGADAVLSAIGSREKGPTSVQADTIQMIAKAMAATGTRRLLVMSNSARIAGPGDDPFTRYVVKPLILRNLLRHSLTDMSRAEEVVRGSGLDWTIVRAPQLTDKPGKGSYRTAIDRNVTFGVRITRPDLARCVLTLAADPSAVHHHVNVAN</sequence>
<dbReference type="EMBL" id="CP046172">
    <property type="protein sequence ID" value="QIS12185.1"/>
    <property type="molecule type" value="Genomic_DNA"/>
</dbReference>
<feature type="domain" description="NAD(P)-binding" evidence="1">
    <location>
        <begin position="11"/>
        <end position="198"/>
    </location>
</feature>
<reference evidence="2 3" key="1">
    <citation type="journal article" date="2019" name="ACS Chem. Biol.">
        <title>Identification and Mobilization of a Cryptic Antibiotic Biosynthesis Gene Locus from a Human-Pathogenic Nocardia Isolate.</title>
        <authorList>
            <person name="Herisse M."/>
            <person name="Ishida K."/>
            <person name="Porter J.L."/>
            <person name="Howden B."/>
            <person name="Hertweck C."/>
            <person name="Stinear T.P."/>
            <person name="Pidot S.J."/>
        </authorList>
    </citation>
    <scope>NUCLEOTIDE SEQUENCE [LARGE SCALE GENOMIC DNA]</scope>
    <source>
        <strain evidence="2 3">AUSMDU00012717</strain>
    </source>
</reference>
<dbReference type="SUPFAM" id="SSF51735">
    <property type="entry name" value="NAD(P)-binding Rossmann-fold domains"/>
    <property type="match status" value="1"/>
</dbReference>
<protein>
    <submittedName>
        <fullName evidence="2">NAD(P)H-binding protein</fullName>
    </submittedName>
</protein>
<evidence type="ECO:0000259" key="1">
    <source>
        <dbReference type="Pfam" id="PF13460"/>
    </source>
</evidence>
<gene>
    <name evidence="2" type="ORF">F5544_21610</name>
</gene>
<dbReference type="Pfam" id="PF13460">
    <property type="entry name" value="NAD_binding_10"/>
    <property type="match status" value="1"/>
</dbReference>
<evidence type="ECO:0000313" key="3">
    <source>
        <dbReference type="Proteomes" id="UP000503540"/>
    </source>
</evidence>
<dbReference type="AlphaFoldDB" id="A0A6G9YFW7"/>
<dbReference type="Proteomes" id="UP000503540">
    <property type="component" value="Chromosome"/>
</dbReference>
<dbReference type="PANTHER" id="PTHR43355:SF2">
    <property type="entry name" value="FLAVIN REDUCTASE (NADPH)"/>
    <property type="match status" value="1"/>
</dbReference>
<dbReference type="InterPro" id="IPR016040">
    <property type="entry name" value="NAD(P)-bd_dom"/>
</dbReference>
<dbReference type="KEGG" id="nah:F5544_21610"/>
<name>A0A6G9YFW7_9NOCA</name>
<proteinExistence type="predicted"/>
<evidence type="ECO:0000313" key="2">
    <source>
        <dbReference type="EMBL" id="QIS12185.1"/>
    </source>
</evidence>
<dbReference type="InterPro" id="IPR051606">
    <property type="entry name" value="Polyketide_Oxido-like"/>
</dbReference>
<dbReference type="PANTHER" id="PTHR43355">
    <property type="entry name" value="FLAVIN REDUCTASE (NADPH)"/>
    <property type="match status" value="1"/>
</dbReference>
<accession>A0A6G9YFW7</accession>
<organism evidence="2 3">
    <name type="scientific">Nocardia arthritidis</name>
    <dbReference type="NCBI Taxonomy" id="228602"/>
    <lineage>
        <taxon>Bacteria</taxon>
        <taxon>Bacillati</taxon>
        <taxon>Actinomycetota</taxon>
        <taxon>Actinomycetes</taxon>
        <taxon>Mycobacteriales</taxon>
        <taxon>Nocardiaceae</taxon>
        <taxon>Nocardia</taxon>
    </lineage>
</organism>
<dbReference type="Gene3D" id="3.40.50.720">
    <property type="entry name" value="NAD(P)-binding Rossmann-like Domain"/>
    <property type="match status" value="1"/>
</dbReference>
<dbReference type="GO" id="GO:0042602">
    <property type="term" value="F:riboflavin reductase (NADPH) activity"/>
    <property type="evidence" value="ECO:0007669"/>
    <property type="project" value="TreeGrafter"/>
</dbReference>
<dbReference type="GO" id="GO:0004074">
    <property type="term" value="F:biliverdin reductase [NAD(P)H] activity"/>
    <property type="evidence" value="ECO:0007669"/>
    <property type="project" value="TreeGrafter"/>
</dbReference>
<dbReference type="InterPro" id="IPR036291">
    <property type="entry name" value="NAD(P)-bd_dom_sf"/>
</dbReference>
<keyword evidence="3" id="KW-1185">Reference proteome</keyword>